<evidence type="ECO:0000313" key="2">
    <source>
        <dbReference type="Proteomes" id="UP000006882"/>
    </source>
</evidence>
<dbReference type="Pfam" id="PF04578">
    <property type="entry name" value="DUF594"/>
    <property type="match status" value="1"/>
</dbReference>
<gene>
    <name evidence="1" type="ORF">PRUPE_1G206300</name>
</gene>
<dbReference type="Proteomes" id="UP000006882">
    <property type="component" value="Chromosome G1"/>
</dbReference>
<keyword evidence="2" id="KW-1185">Reference proteome</keyword>
<accession>A0A251R0V8</accession>
<protein>
    <submittedName>
        <fullName evidence="1">Uncharacterized protein</fullName>
    </submittedName>
</protein>
<sequence>MTVDSTTIEKLNTRRSESALFDACILAKELAKMEENKWELINKVWVAQLLGKGGELVTCVWLLMAHFVIGEQFQINEGRARAKLIVKK</sequence>
<proteinExistence type="predicted"/>
<dbReference type="EMBL" id="CM007651">
    <property type="protein sequence ID" value="ONI29623.1"/>
    <property type="molecule type" value="Genomic_DNA"/>
</dbReference>
<dbReference type="Gramene" id="ONI29623">
    <property type="protein sequence ID" value="ONI29623"/>
    <property type="gene ID" value="PRUPE_1G206300"/>
</dbReference>
<reference evidence="1 2" key="1">
    <citation type="journal article" date="2013" name="Nat. Genet.">
        <title>The high-quality draft genome of peach (Prunus persica) identifies unique patterns of genetic diversity, domestication and genome evolution.</title>
        <authorList>
            <consortium name="International Peach Genome Initiative"/>
            <person name="Verde I."/>
            <person name="Abbott A.G."/>
            <person name="Scalabrin S."/>
            <person name="Jung S."/>
            <person name="Shu S."/>
            <person name="Marroni F."/>
            <person name="Zhebentyayeva T."/>
            <person name="Dettori M.T."/>
            <person name="Grimwood J."/>
            <person name="Cattonaro F."/>
            <person name="Zuccolo A."/>
            <person name="Rossini L."/>
            <person name="Jenkins J."/>
            <person name="Vendramin E."/>
            <person name="Meisel L.A."/>
            <person name="Decroocq V."/>
            <person name="Sosinski B."/>
            <person name="Prochnik S."/>
            <person name="Mitros T."/>
            <person name="Policriti A."/>
            <person name="Cipriani G."/>
            <person name="Dondini L."/>
            <person name="Ficklin S."/>
            <person name="Goodstein D.M."/>
            <person name="Xuan P."/>
            <person name="Del Fabbro C."/>
            <person name="Aramini V."/>
            <person name="Copetti D."/>
            <person name="Gonzalez S."/>
            <person name="Horner D.S."/>
            <person name="Falchi R."/>
            <person name="Lucas S."/>
            <person name="Mica E."/>
            <person name="Maldonado J."/>
            <person name="Lazzari B."/>
            <person name="Bielenberg D."/>
            <person name="Pirona R."/>
            <person name="Miculan M."/>
            <person name="Barakat A."/>
            <person name="Testolin R."/>
            <person name="Stella A."/>
            <person name="Tartarini S."/>
            <person name="Tonutti P."/>
            <person name="Arus P."/>
            <person name="Orellana A."/>
            <person name="Wells C."/>
            <person name="Main D."/>
            <person name="Vizzotto G."/>
            <person name="Silva H."/>
            <person name="Salamini F."/>
            <person name="Schmutz J."/>
            <person name="Morgante M."/>
            <person name="Rokhsar D.S."/>
        </authorList>
    </citation>
    <scope>NUCLEOTIDE SEQUENCE [LARGE SCALE GENOMIC DNA]</scope>
    <source>
        <strain evidence="2">cv. Nemared</strain>
    </source>
</reference>
<organism evidence="1 2">
    <name type="scientific">Prunus persica</name>
    <name type="common">Peach</name>
    <name type="synonym">Amygdalus persica</name>
    <dbReference type="NCBI Taxonomy" id="3760"/>
    <lineage>
        <taxon>Eukaryota</taxon>
        <taxon>Viridiplantae</taxon>
        <taxon>Streptophyta</taxon>
        <taxon>Embryophyta</taxon>
        <taxon>Tracheophyta</taxon>
        <taxon>Spermatophyta</taxon>
        <taxon>Magnoliopsida</taxon>
        <taxon>eudicotyledons</taxon>
        <taxon>Gunneridae</taxon>
        <taxon>Pentapetalae</taxon>
        <taxon>rosids</taxon>
        <taxon>fabids</taxon>
        <taxon>Rosales</taxon>
        <taxon>Rosaceae</taxon>
        <taxon>Amygdaloideae</taxon>
        <taxon>Amygdaleae</taxon>
        <taxon>Prunus</taxon>
    </lineage>
</organism>
<evidence type="ECO:0000313" key="1">
    <source>
        <dbReference type="EMBL" id="ONI29623.1"/>
    </source>
</evidence>
<name>A0A251R0V8_PRUPE</name>
<dbReference type="InterPro" id="IPR007658">
    <property type="entry name" value="DUF594"/>
</dbReference>
<dbReference type="AlphaFoldDB" id="A0A251R0V8"/>